<evidence type="ECO:0000256" key="1">
    <source>
        <dbReference type="ARBA" id="ARBA00001933"/>
    </source>
</evidence>
<evidence type="ECO:0000256" key="4">
    <source>
        <dbReference type="ARBA" id="ARBA00023239"/>
    </source>
</evidence>
<dbReference type="PRINTS" id="PR01179">
    <property type="entry name" value="ODADCRBXLASE"/>
</dbReference>
<dbReference type="InterPro" id="IPR029066">
    <property type="entry name" value="PLP-binding_barrel"/>
</dbReference>
<evidence type="ECO:0000259" key="5">
    <source>
        <dbReference type="Pfam" id="PF00278"/>
    </source>
</evidence>
<dbReference type="InterPro" id="IPR000183">
    <property type="entry name" value="Orn/DAP/Arg_de-COase"/>
</dbReference>
<dbReference type="SUPFAM" id="SSF51419">
    <property type="entry name" value="PLP-binding barrel"/>
    <property type="match status" value="1"/>
</dbReference>
<organism evidence="7">
    <name type="scientific">viral metagenome</name>
    <dbReference type="NCBI Taxonomy" id="1070528"/>
    <lineage>
        <taxon>unclassified sequences</taxon>
        <taxon>metagenomes</taxon>
        <taxon>organismal metagenomes</taxon>
    </lineage>
</organism>
<comment type="similarity">
    <text evidence="2">Belongs to the Orn/Lys/Arg decarboxylase class-II family.</text>
</comment>
<dbReference type="InterPro" id="IPR022643">
    <property type="entry name" value="De-COase2_C"/>
</dbReference>
<feature type="domain" description="Orn/DAP/Arg decarboxylase 2 N-terminal" evidence="6">
    <location>
        <begin position="2"/>
        <end position="205"/>
    </location>
</feature>
<dbReference type="GO" id="GO:0004586">
    <property type="term" value="F:ornithine decarboxylase activity"/>
    <property type="evidence" value="ECO:0007669"/>
    <property type="project" value="TreeGrafter"/>
</dbReference>
<sequence>MPAVLEELHRGGCGFDCASLAELRSVRKIGSTSDGIIYANPCKSRRELLDADYEGMTTFDSHSELTKIHEISPRSKPILRIFVDDKGKSRIPLNKKFGFHIRNIHELEYVEPSIPIYGLAFHVGSDCTSTVAYQSAFDTVREFLERFSRYPNAFKPEVLDIGGGFSGSSANDAFFRNELAPLIRKEVELLPEFKTFIAEPGRFFAQESCSIRVPVIGRKVLPDGTRSVTIDESVYGIFSGVLFDGFKPEFECVTRKPYTRMVKYTIFGRTCDSADIIAENVWLPNEIDDSDILEVRSIGAYSWVSMSKFNGFEKPSVHLCS</sequence>
<dbReference type="GO" id="GO:0033387">
    <property type="term" value="P:putrescine biosynthetic process from arginine, via ornithine"/>
    <property type="evidence" value="ECO:0007669"/>
    <property type="project" value="TreeGrafter"/>
</dbReference>
<accession>A0A6C0HK49</accession>
<dbReference type="SUPFAM" id="SSF50621">
    <property type="entry name" value="Alanine racemase C-terminal domain-like"/>
    <property type="match status" value="1"/>
</dbReference>
<dbReference type="InterPro" id="IPR022644">
    <property type="entry name" value="De-COase2_N"/>
</dbReference>
<dbReference type="PANTHER" id="PTHR11482:SF6">
    <property type="entry name" value="ORNITHINE DECARBOXYLASE 1-RELATED"/>
    <property type="match status" value="1"/>
</dbReference>
<dbReference type="Gene3D" id="3.20.20.10">
    <property type="entry name" value="Alanine racemase"/>
    <property type="match status" value="1"/>
</dbReference>
<protein>
    <recommendedName>
        <fullName evidence="8">Ornithine decarboxylase</fullName>
    </recommendedName>
</protein>
<evidence type="ECO:0000259" key="6">
    <source>
        <dbReference type="Pfam" id="PF02784"/>
    </source>
</evidence>
<keyword evidence="4" id="KW-0456">Lyase</keyword>
<dbReference type="AlphaFoldDB" id="A0A6C0HK49"/>
<dbReference type="PANTHER" id="PTHR11482">
    <property type="entry name" value="ARGININE/DIAMINOPIMELATE/ORNITHINE DECARBOXYLASE"/>
    <property type="match status" value="1"/>
</dbReference>
<dbReference type="GO" id="GO:0005737">
    <property type="term" value="C:cytoplasm"/>
    <property type="evidence" value="ECO:0007669"/>
    <property type="project" value="TreeGrafter"/>
</dbReference>
<dbReference type="PRINTS" id="PR01182">
    <property type="entry name" value="ORNDCRBXLASE"/>
</dbReference>
<keyword evidence="3" id="KW-0663">Pyridoxal phosphate</keyword>
<evidence type="ECO:0000256" key="3">
    <source>
        <dbReference type="ARBA" id="ARBA00022898"/>
    </source>
</evidence>
<name>A0A6C0HK49_9ZZZZ</name>
<feature type="domain" description="Orn/DAP/Arg decarboxylase 2 C-terminal" evidence="5">
    <location>
        <begin position="207"/>
        <end position="299"/>
    </location>
</feature>
<proteinExistence type="inferred from homology"/>
<evidence type="ECO:0000313" key="7">
    <source>
        <dbReference type="EMBL" id="QHT81041.1"/>
    </source>
</evidence>
<dbReference type="InterPro" id="IPR009006">
    <property type="entry name" value="Ala_racemase/Decarboxylase_C"/>
</dbReference>
<evidence type="ECO:0008006" key="8">
    <source>
        <dbReference type="Google" id="ProtNLM"/>
    </source>
</evidence>
<dbReference type="Gene3D" id="2.40.37.10">
    <property type="entry name" value="Lyase, Ornithine Decarboxylase, Chain A, domain 1"/>
    <property type="match status" value="1"/>
</dbReference>
<dbReference type="Pfam" id="PF02784">
    <property type="entry name" value="Orn_Arg_deC_N"/>
    <property type="match status" value="1"/>
</dbReference>
<comment type="cofactor">
    <cofactor evidence="1">
        <name>pyridoxal 5'-phosphate</name>
        <dbReference type="ChEBI" id="CHEBI:597326"/>
    </cofactor>
</comment>
<dbReference type="Pfam" id="PF00278">
    <property type="entry name" value="Orn_DAP_Arg_deC"/>
    <property type="match status" value="1"/>
</dbReference>
<reference evidence="7" key="1">
    <citation type="journal article" date="2020" name="Nature">
        <title>Giant virus diversity and host interactions through global metagenomics.</title>
        <authorList>
            <person name="Schulz F."/>
            <person name="Roux S."/>
            <person name="Paez-Espino D."/>
            <person name="Jungbluth S."/>
            <person name="Walsh D.A."/>
            <person name="Denef V.J."/>
            <person name="McMahon K.D."/>
            <person name="Konstantinidis K.T."/>
            <person name="Eloe-Fadrosh E.A."/>
            <person name="Kyrpides N.C."/>
            <person name="Woyke T."/>
        </authorList>
    </citation>
    <scope>NUCLEOTIDE SEQUENCE</scope>
    <source>
        <strain evidence="7">GVMAG-M-3300023184-135</strain>
    </source>
</reference>
<dbReference type="InterPro" id="IPR002433">
    <property type="entry name" value="Orn_de-COase"/>
</dbReference>
<evidence type="ECO:0000256" key="2">
    <source>
        <dbReference type="ARBA" id="ARBA00008872"/>
    </source>
</evidence>
<dbReference type="EMBL" id="MN739976">
    <property type="protein sequence ID" value="QHT81041.1"/>
    <property type="molecule type" value="Genomic_DNA"/>
</dbReference>